<name>A0A1H8I8T4_9BACT</name>
<accession>A0A1H8I8T4</accession>
<evidence type="ECO:0000313" key="2">
    <source>
        <dbReference type="Proteomes" id="UP000198984"/>
    </source>
</evidence>
<protein>
    <recommendedName>
        <fullName evidence="3">Phytanoyl-CoA dioxygenase (PhyH)</fullName>
    </recommendedName>
</protein>
<dbReference type="OrthoDB" id="9798771at2"/>
<dbReference type="SUPFAM" id="SSF51197">
    <property type="entry name" value="Clavaminate synthase-like"/>
    <property type="match status" value="1"/>
</dbReference>
<dbReference type="EMBL" id="FOBB01000011">
    <property type="protein sequence ID" value="SEN64731.1"/>
    <property type="molecule type" value="Genomic_DNA"/>
</dbReference>
<sequence length="264" mass="29175">MQEVLSKEQLTAFINNGFVRIDHAFPTTLAEEVRHILWKDINADPHDPATWINPVVRLGMYTQAPFIQSANTPVLHSAFDQLLGTGRWIPPRAMGTFPVRFPSHQDPGDTGWHVDAGFPGKDPGNYFDWRINVRSKGRGLLMLFLYSDVGAQDAPTRIRTGSHLDVARLLQPAGEQGLSFMELALGLDGLPARDEILATGKAGTVYLCHPFLVHAAQPHHGTKPRFLAQPPLLLKEDLVIEGRDGAYNPVEQAIRKGLIDKSPS</sequence>
<dbReference type="RefSeq" id="WP_089920488.1">
    <property type="nucleotide sequence ID" value="NZ_FOBB01000011.1"/>
</dbReference>
<evidence type="ECO:0008006" key="3">
    <source>
        <dbReference type="Google" id="ProtNLM"/>
    </source>
</evidence>
<proteinExistence type="predicted"/>
<dbReference type="Proteomes" id="UP000198984">
    <property type="component" value="Unassembled WGS sequence"/>
</dbReference>
<keyword evidence="2" id="KW-1185">Reference proteome</keyword>
<reference evidence="1 2" key="1">
    <citation type="submission" date="2016-10" db="EMBL/GenBank/DDBJ databases">
        <authorList>
            <person name="de Groot N.N."/>
        </authorList>
    </citation>
    <scope>NUCLEOTIDE SEQUENCE [LARGE SCALE GENOMIC DNA]</scope>
    <source>
        <strain evidence="1 2">DSM 21039</strain>
    </source>
</reference>
<dbReference type="STRING" id="573321.SAMN04488505_111271"/>
<gene>
    <name evidence="1" type="ORF">SAMN04488505_111271</name>
</gene>
<organism evidence="1 2">
    <name type="scientific">Chitinophaga rupis</name>
    <dbReference type="NCBI Taxonomy" id="573321"/>
    <lineage>
        <taxon>Bacteria</taxon>
        <taxon>Pseudomonadati</taxon>
        <taxon>Bacteroidota</taxon>
        <taxon>Chitinophagia</taxon>
        <taxon>Chitinophagales</taxon>
        <taxon>Chitinophagaceae</taxon>
        <taxon>Chitinophaga</taxon>
    </lineage>
</organism>
<evidence type="ECO:0000313" key="1">
    <source>
        <dbReference type="EMBL" id="SEN64731.1"/>
    </source>
</evidence>
<dbReference type="Gene3D" id="2.60.120.620">
    <property type="entry name" value="q2cbj1_9rhob like domain"/>
    <property type="match status" value="1"/>
</dbReference>
<dbReference type="AlphaFoldDB" id="A0A1H8I8T4"/>